<dbReference type="EMBL" id="MU273465">
    <property type="protein sequence ID" value="KAI0037136.1"/>
    <property type="molecule type" value="Genomic_DNA"/>
</dbReference>
<organism evidence="1 2">
    <name type="scientific">Vararia minispora EC-137</name>
    <dbReference type="NCBI Taxonomy" id="1314806"/>
    <lineage>
        <taxon>Eukaryota</taxon>
        <taxon>Fungi</taxon>
        <taxon>Dikarya</taxon>
        <taxon>Basidiomycota</taxon>
        <taxon>Agaricomycotina</taxon>
        <taxon>Agaricomycetes</taxon>
        <taxon>Russulales</taxon>
        <taxon>Lachnocladiaceae</taxon>
        <taxon>Vararia</taxon>
    </lineage>
</organism>
<evidence type="ECO:0000313" key="2">
    <source>
        <dbReference type="Proteomes" id="UP000814128"/>
    </source>
</evidence>
<reference evidence="1" key="1">
    <citation type="submission" date="2021-02" db="EMBL/GenBank/DDBJ databases">
        <authorList>
            <consortium name="DOE Joint Genome Institute"/>
            <person name="Ahrendt S."/>
            <person name="Looney B.P."/>
            <person name="Miyauchi S."/>
            <person name="Morin E."/>
            <person name="Drula E."/>
            <person name="Courty P.E."/>
            <person name="Chicoki N."/>
            <person name="Fauchery L."/>
            <person name="Kohler A."/>
            <person name="Kuo A."/>
            <person name="Labutti K."/>
            <person name="Pangilinan J."/>
            <person name="Lipzen A."/>
            <person name="Riley R."/>
            <person name="Andreopoulos W."/>
            <person name="He G."/>
            <person name="Johnson J."/>
            <person name="Barry K.W."/>
            <person name="Grigoriev I.V."/>
            <person name="Nagy L."/>
            <person name="Hibbett D."/>
            <person name="Henrissat B."/>
            <person name="Matheny P.B."/>
            <person name="Labbe J."/>
            <person name="Martin F."/>
        </authorList>
    </citation>
    <scope>NUCLEOTIDE SEQUENCE</scope>
    <source>
        <strain evidence="1">EC-137</strain>
    </source>
</reference>
<name>A0ACB8QZ21_9AGAM</name>
<keyword evidence="2" id="KW-1185">Reference proteome</keyword>
<dbReference type="Proteomes" id="UP000814128">
    <property type="component" value="Unassembled WGS sequence"/>
</dbReference>
<sequence>MPPQTPQPNPKRALPNKESGLFRELLHLYESRQLKKAIKTADTILKKFPEHGETLCMKGLVLTHLGRRDEGKDLVKRGIRLDLTSHIVWHVFGLIQKADKDYDGALKSYHQALRFEKDNQNILRDAAHLQTQLRLYDQLLDTRIILLRLRPNLRQNWIALAVAHHLAGDLQAACTVLEQYQRTLKNVPPHDVEHSELLLYHARILEDLGAHSQALDFLDEHARTGAIVDLVALAEARARLLSATGPPDVAEASWRTLLKQNADNVDYYRGLLRVRCLDLGKLSLSILAPTDPAALGLLVELSDEFPRATALRLLVLRAVPASSDRFTALARAHLLTGLHKGIPSLFASTKGLYTDTVKRDTIERLVEGFKDAEDRGEPLDGDVGKRDPDAPTTYLWTLYYLAQHYSALGAHQRALALVVTALQHTPTLPELHTLRGRILKRLGDLAGAADAVDAARRLDGQDRFLNTKSAKYWLRAGDVARAGDVLGLFTKKDAPSPGQDLEDMQSLLYLLESGAAEQRLGRLNLALKRYHAIERVFSDFEDDQYDFHGYSLRRSIINIYLSMIKWANSLRAYPAYVAAALAASEIYIRVHDDPALVKLGSAVSAAEEKKAKKKAKKAAAKAQDAIKQASSANANEDKGLEAQPAKDEDPDGTKLLTDPAPLDRAWRFLAPLRSLKPASEDARAAQALNRAKSLDPENPDLHPCLLHFRRTCTSPSLPPPHGLTSRNCPPLTQLLPSEEEASSEVLNARFLQLHARDARAILSAAKGARVIGAPVEEVEGIAMGALADGVEMDLKTARAILDFLRKLSAPRADEFRKACDTQFALSTLFKTPDELAAFRAEGVPIEDAELIA</sequence>
<accession>A0ACB8QZ21</accession>
<reference evidence="1" key="2">
    <citation type="journal article" date="2022" name="New Phytol.">
        <title>Evolutionary transition to the ectomycorrhizal habit in the genomes of a hyperdiverse lineage of mushroom-forming fungi.</title>
        <authorList>
            <person name="Looney B."/>
            <person name="Miyauchi S."/>
            <person name="Morin E."/>
            <person name="Drula E."/>
            <person name="Courty P.E."/>
            <person name="Kohler A."/>
            <person name="Kuo A."/>
            <person name="LaButti K."/>
            <person name="Pangilinan J."/>
            <person name="Lipzen A."/>
            <person name="Riley R."/>
            <person name="Andreopoulos W."/>
            <person name="He G."/>
            <person name="Johnson J."/>
            <person name="Nolan M."/>
            <person name="Tritt A."/>
            <person name="Barry K.W."/>
            <person name="Grigoriev I.V."/>
            <person name="Nagy L.G."/>
            <person name="Hibbett D."/>
            <person name="Henrissat B."/>
            <person name="Matheny P.B."/>
            <person name="Labbe J."/>
            <person name="Martin F.M."/>
        </authorList>
    </citation>
    <scope>NUCLEOTIDE SEQUENCE</scope>
    <source>
        <strain evidence="1">EC-137</strain>
    </source>
</reference>
<comment type="caution">
    <text evidence="1">The sequence shown here is derived from an EMBL/GenBank/DDBJ whole genome shotgun (WGS) entry which is preliminary data.</text>
</comment>
<gene>
    <name evidence="1" type="ORF">K488DRAFT_75473</name>
</gene>
<keyword evidence="1" id="KW-0675">Receptor</keyword>
<proteinExistence type="predicted"/>
<evidence type="ECO:0000313" key="1">
    <source>
        <dbReference type="EMBL" id="KAI0037136.1"/>
    </source>
</evidence>
<protein>
    <submittedName>
        <fullName evidence="1">NMDA receptor-regulated protein 1-domain-containing protein</fullName>
    </submittedName>
</protein>